<reference evidence="3" key="1">
    <citation type="submission" date="2018-01" db="EMBL/GenBank/DDBJ databases">
        <title>An insight into the sialome of Amazonian anophelines.</title>
        <authorList>
            <person name="Ribeiro J.M."/>
            <person name="Scarpassa V."/>
            <person name="Calvo E."/>
        </authorList>
    </citation>
    <scope>NUCLEOTIDE SEQUENCE</scope>
</reference>
<dbReference type="AlphaFoldDB" id="A0A2M4D773"/>
<keyword evidence="2" id="KW-0812">Transmembrane</keyword>
<feature type="transmembrane region" description="Helical" evidence="2">
    <location>
        <begin position="37"/>
        <end position="62"/>
    </location>
</feature>
<dbReference type="EMBL" id="GGFL01009247">
    <property type="protein sequence ID" value="MBW73425.1"/>
    <property type="molecule type" value="Transcribed_RNA"/>
</dbReference>
<sequence length="106" mass="11681">MMMTHFLYQTTPVTAWSGGLVVVNAAAIEAPTLKAPFTATIACGCVCALVCVCVYVMKLISIKPTSRRRRRRSNVGGSDIVLCPEKQQQQRSCHSSLRSQRRHTSI</sequence>
<keyword evidence="2" id="KW-0472">Membrane</keyword>
<keyword evidence="2" id="KW-1133">Transmembrane helix</keyword>
<accession>A0A2M4D773</accession>
<organism evidence="3">
    <name type="scientific">Anopheles darlingi</name>
    <name type="common">Mosquito</name>
    <dbReference type="NCBI Taxonomy" id="43151"/>
    <lineage>
        <taxon>Eukaryota</taxon>
        <taxon>Metazoa</taxon>
        <taxon>Ecdysozoa</taxon>
        <taxon>Arthropoda</taxon>
        <taxon>Hexapoda</taxon>
        <taxon>Insecta</taxon>
        <taxon>Pterygota</taxon>
        <taxon>Neoptera</taxon>
        <taxon>Endopterygota</taxon>
        <taxon>Diptera</taxon>
        <taxon>Nematocera</taxon>
        <taxon>Culicoidea</taxon>
        <taxon>Culicidae</taxon>
        <taxon>Anophelinae</taxon>
        <taxon>Anopheles</taxon>
    </lineage>
</organism>
<evidence type="ECO:0000256" key="1">
    <source>
        <dbReference type="SAM" id="MobiDB-lite"/>
    </source>
</evidence>
<proteinExistence type="predicted"/>
<feature type="region of interest" description="Disordered" evidence="1">
    <location>
        <begin position="66"/>
        <end position="106"/>
    </location>
</feature>
<protein>
    <submittedName>
        <fullName evidence="3">Uncharacterized protein</fullName>
    </submittedName>
</protein>
<name>A0A2M4D773_ANODA</name>
<feature type="compositionally biased region" description="Polar residues" evidence="1">
    <location>
        <begin position="86"/>
        <end position="98"/>
    </location>
</feature>
<evidence type="ECO:0000313" key="3">
    <source>
        <dbReference type="EMBL" id="MBW73425.1"/>
    </source>
</evidence>
<evidence type="ECO:0000256" key="2">
    <source>
        <dbReference type="SAM" id="Phobius"/>
    </source>
</evidence>